<organism evidence="4 6">
    <name type="scientific">Thermus brockianus</name>
    <dbReference type="NCBI Taxonomy" id="56956"/>
    <lineage>
        <taxon>Bacteria</taxon>
        <taxon>Thermotogati</taxon>
        <taxon>Deinococcota</taxon>
        <taxon>Deinococci</taxon>
        <taxon>Thermales</taxon>
        <taxon>Thermaceae</taxon>
        <taxon>Thermus</taxon>
    </lineage>
</organism>
<protein>
    <submittedName>
        <fullName evidence="5">Fe-S cluster assembly protein SufD</fullName>
    </submittedName>
    <submittedName>
        <fullName evidence="4">SufD protein membrane protein</fullName>
    </submittedName>
</protein>
<dbReference type="SUPFAM" id="SSF101960">
    <property type="entry name" value="Stabilizer of iron transporter SufD"/>
    <property type="match status" value="1"/>
</dbReference>
<dbReference type="AlphaFoldDB" id="A0A1J0LVC2"/>
<reference evidence="6" key="1">
    <citation type="submission" date="2016-06" db="EMBL/GenBank/DDBJ databases">
        <title>Whole genome sequencing of Thermus brockianus strain GE-1.</title>
        <authorList>
            <person name="Schaefers C."/>
            <person name="Blank S."/>
            <person name="Wiebusch S."/>
            <person name="Elleuche S."/>
            <person name="Antranikian G."/>
        </authorList>
    </citation>
    <scope>NUCLEOTIDE SEQUENCE [LARGE SCALE GENOMIC DNA]</scope>
    <source>
        <strain evidence="6">GE-1</strain>
    </source>
</reference>
<evidence type="ECO:0000259" key="3">
    <source>
        <dbReference type="Pfam" id="PF19295"/>
    </source>
</evidence>
<dbReference type="InterPro" id="IPR037284">
    <property type="entry name" value="SUF_FeS_clus_asmbl_SufBD_sf"/>
</dbReference>
<dbReference type="Pfam" id="PF01458">
    <property type="entry name" value="SUFBD_core"/>
    <property type="match status" value="1"/>
</dbReference>
<dbReference type="InterPro" id="IPR055346">
    <property type="entry name" value="Fe-S_cluster_assembly_SufBD"/>
</dbReference>
<dbReference type="Proteomes" id="UP000182993">
    <property type="component" value="Chromosome"/>
</dbReference>
<evidence type="ECO:0000256" key="1">
    <source>
        <dbReference type="ARBA" id="ARBA00043967"/>
    </source>
</evidence>
<dbReference type="Proteomes" id="UP000831120">
    <property type="component" value="Chromosome"/>
</dbReference>
<dbReference type="NCBIfam" id="TIGR01981">
    <property type="entry name" value="sufD"/>
    <property type="match status" value="1"/>
</dbReference>
<reference evidence="4" key="2">
    <citation type="journal article" date="2017" name="Stand. Genomic Sci.">
        <title>Complete genome sequence of Thermus brockianus GE-1 reveals key enzymes of xylan/xylose metabolism.</title>
        <authorList>
            <person name="Schaefers C."/>
            <person name="Blank S."/>
            <person name="Wiebusch S."/>
            <person name="Elleuche S."/>
            <person name="Antranikian G."/>
        </authorList>
    </citation>
    <scope>NUCLEOTIDE SEQUENCE</scope>
    <source>
        <strain evidence="4">GE-1</strain>
    </source>
</reference>
<reference evidence="5 7" key="3">
    <citation type="journal article" date="2022" name="Microbiol. Resour. Announc.">
        <title>Complete Genome Sequences of Thermus Strains Isolated from Senami Hot Spring in Japan.</title>
        <authorList>
            <person name="Miyazaki K."/>
        </authorList>
    </citation>
    <scope>NUCLEOTIDE SEQUENCE [LARGE SCALE GENOMIC DNA]</scope>
    <source>
        <strain evidence="5 7">SNM4-1</strain>
    </source>
</reference>
<accession>A0A1J0LVC2</accession>
<name>A0A1J0LVC2_THEBO</name>
<gene>
    <name evidence="4" type="ORF">A0O31_01270</name>
    <name evidence="5" type="ORF">TbrSNM41_20540</name>
</gene>
<dbReference type="PANTHER" id="PTHR43575:SF1">
    <property type="entry name" value="PROTEIN ABCI7, CHLOROPLASTIC"/>
    <property type="match status" value="1"/>
</dbReference>
<dbReference type="InterPro" id="IPR045595">
    <property type="entry name" value="SufBD_N"/>
</dbReference>
<dbReference type="InterPro" id="IPR000825">
    <property type="entry name" value="SUF_FeS_clus_asmbl_SufBD_core"/>
</dbReference>
<feature type="domain" description="SUF system FeS cluster assembly SufBD core" evidence="2">
    <location>
        <begin position="177"/>
        <end position="403"/>
    </location>
</feature>
<evidence type="ECO:0000259" key="2">
    <source>
        <dbReference type="Pfam" id="PF01458"/>
    </source>
</evidence>
<dbReference type="GO" id="GO:0016226">
    <property type="term" value="P:iron-sulfur cluster assembly"/>
    <property type="evidence" value="ECO:0007669"/>
    <property type="project" value="InterPro"/>
</dbReference>
<evidence type="ECO:0000313" key="7">
    <source>
        <dbReference type="Proteomes" id="UP000831120"/>
    </source>
</evidence>
<dbReference type="KEGG" id="tbc:A0O31_01270"/>
<proteinExistence type="inferred from homology"/>
<feature type="domain" description="SUF system FeS cluster assembly SufBD N-terminal" evidence="3">
    <location>
        <begin position="20"/>
        <end position="168"/>
    </location>
</feature>
<dbReference type="OrthoDB" id="9803529at2"/>
<evidence type="ECO:0000313" key="5">
    <source>
        <dbReference type="EMBL" id="BDG17320.1"/>
    </source>
</evidence>
<dbReference type="InterPro" id="IPR011542">
    <property type="entry name" value="SUF_FeS_clus_asmbl_SufD"/>
</dbReference>
<dbReference type="PANTHER" id="PTHR43575">
    <property type="entry name" value="PROTEIN ABCI7, CHLOROPLASTIC"/>
    <property type="match status" value="1"/>
</dbReference>
<keyword evidence="7" id="KW-1185">Reference proteome</keyword>
<evidence type="ECO:0000313" key="6">
    <source>
        <dbReference type="Proteomes" id="UP000182993"/>
    </source>
</evidence>
<comment type="similarity">
    <text evidence="1">Belongs to the iron-sulfur cluster assembly SufBD family.</text>
</comment>
<dbReference type="EMBL" id="CP016312">
    <property type="protein sequence ID" value="APD09405.1"/>
    <property type="molecule type" value="Genomic_DNA"/>
</dbReference>
<dbReference type="Pfam" id="PF19295">
    <property type="entry name" value="SufBD_N"/>
    <property type="match status" value="1"/>
</dbReference>
<sequence length="431" mass="47804">MQVLDKTQVEAISQALGEPAWLLERRLKALEAFAHLPYPNKKDENWRYTDLSEAPLEQEVEAPKGQTLSRDALPELVKRRLEKTDVSGFLVFVGPDLVYAEVPEELKAKGLVFTSLAEALKTHPAKVEGALFQGVYTEDKFAAQNSAFFTHGAFLYVPAGLEVEKPLGVFKVLLEGGKASAGRSLLVLEDNAKAAYIEEYLSPDLPATLHLSATEMVLRPGARLRHAHIQTFGEGLWHFHRQRALLERDAGLNDLVVNLGGAYARSEVASELLGPGAESEMLGLYFGHGRQHFDHYTLQHHVEHHTRSDLLYKGAVKDEARAVFSGLIKLERGAQKTDAYQANRNLILSPTARVDSIPQLEIGANDVRCTHGSTTAPVDEMQLFYLQSRGLPRTLAQELLVKAHLADVLTRIPLKALRAHLEAVIEEKVRL</sequence>
<dbReference type="EMBL" id="AP025593">
    <property type="protein sequence ID" value="BDG17320.1"/>
    <property type="molecule type" value="Genomic_DNA"/>
</dbReference>
<evidence type="ECO:0000313" key="4">
    <source>
        <dbReference type="EMBL" id="APD09405.1"/>
    </source>
</evidence>
<dbReference type="RefSeq" id="WP_071677115.1">
    <property type="nucleotide sequence ID" value="NZ_AP025593.1"/>
</dbReference>
<dbReference type="STRING" id="56956.A0O31_01270"/>